<evidence type="ECO:0000313" key="2">
    <source>
        <dbReference type="Proteomes" id="UP000578449"/>
    </source>
</evidence>
<dbReference type="InterPro" id="IPR012341">
    <property type="entry name" value="6hp_glycosidase-like_sf"/>
</dbReference>
<dbReference type="SUPFAM" id="SSF48208">
    <property type="entry name" value="Six-hairpin glycosidases"/>
    <property type="match status" value="1"/>
</dbReference>
<accession>A0A840PBW8</accession>
<reference evidence="1 2" key="1">
    <citation type="submission" date="2020-08" db="EMBL/GenBank/DDBJ databases">
        <title>Genomic Encyclopedia of Type Strains, Phase IV (KMG-IV): sequencing the most valuable type-strain genomes for metagenomic binning, comparative biology and taxonomic classification.</title>
        <authorList>
            <person name="Goeker M."/>
        </authorList>
    </citation>
    <scope>NUCLEOTIDE SEQUENCE [LARGE SCALE GENOMIC DNA]</scope>
    <source>
        <strain evidence="1 2">DSM 45615</strain>
    </source>
</reference>
<dbReference type="AlphaFoldDB" id="A0A840PBW8"/>
<evidence type="ECO:0008006" key="3">
    <source>
        <dbReference type="Google" id="ProtNLM"/>
    </source>
</evidence>
<evidence type="ECO:0000313" key="1">
    <source>
        <dbReference type="EMBL" id="MBB5137138.1"/>
    </source>
</evidence>
<keyword evidence="2" id="KW-1185">Reference proteome</keyword>
<dbReference type="Gene3D" id="1.50.10.10">
    <property type="match status" value="1"/>
</dbReference>
<organism evidence="1 2">
    <name type="scientific">Thermocatellispora tengchongensis</name>
    <dbReference type="NCBI Taxonomy" id="1073253"/>
    <lineage>
        <taxon>Bacteria</taxon>
        <taxon>Bacillati</taxon>
        <taxon>Actinomycetota</taxon>
        <taxon>Actinomycetes</taxon>
        <taxon>Streptosporangiales</taxon>
        <taxon>Streptosporangiaceae</taxon>
        <taxon>Thermocatellispora</taxon>
    </lineage>
</organism>
<dbReference type="RefSeq" id="WP_221337071.1">
    <property type="nucleotide sequence ID" value="NZ_BAABIX010000020.1"/>
</dbReference>
<comment type="caution">
    <text evidence="1">The sequence shown here is derived from an EMBL/GenBank/DDBJ whole genome shotgun (WGS) entry which is preliminary data.</text>
</comment>
<sequence>MSGTGPGIDRRALVARHAVEVSGVVAESPLSVGNGEFCYTADVTGLQTFPGLYPVQDPGGGGRGTLLGTMSSWGWHSVPAAEPYDLAATMRTYRTPRGPVAYVDMRGGLSAHGESPSSAAESWLRANPHRLDLGRVGLVLHGAPPAPADLAGARQRLDLWTGAIGSRFRLGGVPVRVTTVCHPRRDVLALRVESDLLASGLAVRFAFPYGSQAWSDAADWSRPEAHSSELSRVDGGWRVTRTLDETMYAVTLALSPGAEPARTGPHEFTVTTAAAVLEVVAEFTPRATDGALPSFEETLAASRDHWAAFWSGGGAVDLSGSADPRAPELERRIVLSQYLTAIHCAGSYPPQETGLMVNSWRGRFHLEMHWWHGAHFPLWGRPELLERSLGWYSSILPRARETARRQGCAGARWPKQVGPDGRESPSPIGPFLVWQQPHPIYLAELVRRCSPRPEEVLHRYADIVLESAAFMAGFAVKGAAGYGLGPPLVPAQESYEAVRATAADPAFELAYWSWALGVAIRWRDMLGLPPEPSWERVSAGMAPPLVRGGVYAAMRAEPYTLLDDHPSMLYALGFVPHTGLIDPEIMRATLRHVLEVWPWETTWGWDYPAIAMTAARLGETTTALDALLLPVTKNTYLPNGHNRQTASLPIYLPGNGGLLAATALMARGWDGAPAHDAPGFPPGGAWIVRHEGLHPMP</sequence>
<name>A0A840PBW8_9ACTN</name>
<dbReference type="EMBL" id="JACHGN010000016">
    <property type="protein sequence ID" value="MBB5137138.1"/>
    <property type="molecule type" value="Genomic_DNA"/>
</dbReference>
<gene>
    <name evidence="1" type="ORF">HNP84_006890</name>
</gene>
<proteinExistence type="predicted"/>
<protein>
    <recommendedName>
        <fullName evidence="3">Glycoside hydrolase family 65</fullName>
    </recommendedName>
</protein>
<dbReference type="Proteomes" id="UP000578449">
    <property type="component" value="Unassembled WGS sequence"/>
</dbReference>
<dbReference type="InterPro" id="IPR008928">
    <property type="entry name" value="6-hairpin_glycosidase_sf"/>
</dbReference>
<dbReference type="GO" id="GO:0005975">
    <property type="term" value="P:carbohydrate metabolic process"/>
    <property type="evidence" value="ECO:0007669"/>
    <property type="project" value="InterPro"/>
</dbReference>